<dbReference type="Gene3D" id="1.20.1280.50">
    <property type="match status" value="1"/>
</dbReference>
<dbReference type="EMBL" id="CM027685">
    <property type="protein sequence ID" value="KAG0528174.1"/>
    <property type="molecule type" value="Genomic_DNA"/>
</dbReference>
<dbReference type="Gramene" id="EES11673">
    <property type="protein sequence ID" value="EES11673"/>
    <property type="gene ID" value="SORBI_3006G272100"/>
</dbReference>
<dbReference type="Proteomes" id="UP000807115">
    <property type="component" value="Chromosome 6"/>
</dbReference>
<evidence type="ECO:0000313" key="3">
    <source>
        <dbReference type="Proteomes" id="UP000807115"/>
    </source>
</evidence>
<dbReference type="PANTHER" id="PTHR34591">
    <property type="entry name" value="OS03G0653100 PROTEIN-RELATED"/>
    <property type="match status" value="1"/>
</dbReference>
<dbReference type="SUPFAM" id="SSF50965">
    <property type="entry name" value="Galactose oxidase, central domain"/>
    <property type="match status" value="1"/>
</dbReference>
<feature type="domain" description="F-box" evidence="1">
    <location>
        <begin position="1"/>
        <end position="45"/>
    </location>
</feature>
<proteinExistence type="predicted"/>
<gene>
    <name evidence="2" type="ORF">BDA96_06G295800</name>
</gene>
<dbReference type="OMA" id="IQLDPMI"/>
<dbReference type="Pfam" id="PF00646">
    <property type="entry name" value="F-box"/>
    <property type="match status" value="1"/>
</dbReference>
<dbReference type="Gramene" id="OQU82589">
    <property type="protein sequence ID" value="OQU82589"/>
    <property type="gene ID" value="SORBI_3006G272100"/>
</dbReference>
<reference evidence="2" key="1">
    <citation type="journal article" date="2019" name="BMC Genomics">
        <title>A new reference genome for Sorghum bicolor reveals high levels of sequence similarity between sweet and grain genotypes: implications for the genetics of sugar metabolism.</title>
        <authorList>
            <person name="Cooper E.A."/>
            <person name="Brenton Z.W."/>
            <person name="Flinn B.S."/>
            <person name="Jenkins J."/>
            <person name="Shu S."/>
            <person name="Flowers D."/>
            <person name="Luo F."/>
            <person name="Wang Y."/>
            <person name="Xia P."/>
            <person name="Barry K."/>
            <person name="Daum C."/>
            <person name="Lipzen A."/>
            <person name="Yoshinaga Y."/>
            <person name="Schmutz J."/>
            <person name="Saski C."/>
            <person name="Vermerris W."/>
            <person name="Kresovich S."/>
        </authorList>
    </citation>
    <scope>NUCLEOTIDE SEQUENCE</scope>
</reference>
<name>A0A921UDZ5_SORBI</name>
<dbReference type="InterPro" id="IPR001810">
    <property type="entry name" value="F-box_dom"/>
</dbReference>
<dbReference type="SMART" id="SM00256">
    <property type="entry name" value="FBOX"/>
    <property type="match status" value="1"/>
</dbReference>
<comment type="caution">
    <text evidence="2">The sequence shown here is derived from an EMBL/GenBank/DDBJ whole genome shotgun (WGS) entry which is preliminary data.</text>
</comment>
<dbReference type="PROSITE" id="PS50181">
    <property type="entry name" value="FBOX"/>
    <property type="match status" value="1"/>
</dbReference>
<dbReference type="AlphaFoldDB" id="A0A921UDZ5"/>
<dbReference type="PANTHER" id="PTHR34591:SF60">
    <property type="entry name" value="OS01G0824700 PROTEIN"/>
    <property type="match status" value="1"/>
</dbReference>
<evidence type="ECO:0000313" key="2">
    <source>
        <dbReference type="EMBL" id="KAG0528174.1"/>
    </source>
</evidence>
<dbReference type="InterPro" id="IPR036047">
    <property type="entry name" value="F-box-like_dom_sf"/>
</dbReference>
<organism evidence="2 3">
    <name type="scientific">Sorghum bicolor</name>
    <name type="common">Sorghum</name>
    <name type="synonym">Sorghum vulgare</name>
    <dbReference type="NCBI Taxonomy" id="4558"/>
    <lineage>
        <taxon>Eukaryota</taxon>
        <taxon>Viridiplantae</taxon>
        <taxon>Streptophyta</taxon>
        <taxon>Embryophyta</taxon>
        <taxon>Tracheophyta</taxon>
        <taxon>Spermatophyta</taxon>
        <taxon>Magnoliopsida</taxon>
        <taxon>Liliopsida</taxon>
        <taxon>Poales</taxon>
        <taxon>Poaceae</taxon>
        <taxon>PACMAD clade</taxon>
        <taxon>Panicoideae</taxon>
        <taxon>Andropogonodae</taxon>
        <taxon>Andropogoneae</taxon>
        <taxon>Sorghinae</taxon>
        <taxon>Sorghum</taxon>
    </lineage>
</organism>
<dbReference type="SUPFAM" id="SSF81383">
    <property type="entry name" value="F-box domain"/>
    <property type="match status" value="1"/>
</dbReference>
<protein>
    <recommendedName>
        <fullName evidence="1">F-box domain-containing protein</fullName>
    </recommendedName>
</protein>
<reference evidence="2" key="2">
    <citation type="submission" date="2020-10" db="EMBL/GenBank/DDBJ databases">
        <authorList>
            <person name="Cooper E.A."/>
            <person name="Brenton Z.W."/>
            <person name="Flinn B.S."/>
            <person name="Jenkins J."/>
            <person name="Shu S."/>
            <person name="Flowers D."/>
            <person name="Luo F."/>
            <person name="Wang Y."/>
            <person name="Xia P."/>
            <person name="Barry K."/>
            <person name="Daum C."/>
            <person name="Lipzen A."/>
            <person name="Yoshinaga Y."/>
            <person name="Schmutz J."/>
            <person name="Saski C."/>
            <person name="Vermerris W."/>
            <person name="Kresovich S."/>
        </authorList>
    </citation>
    <scope>NUCLEOTIDE SEQUENCE</scope>
</reference>
<accession>A0A921UDZ5</accession>
<evidence type="ECO:0000259" key="1">
    <source>
        <dbReference type="PROSITE" id="PS50181"/>
    </source>
</evidence>
<dbReference type="InterPro" id="IPR011043">
    <property type="entry name" value="Gal_Oxase/kelch_b-propeller"/>
</dbReference>
<sequence>MEDQLPEDVLTDILRRLAPRGLAISRCVCKAWHTIIDAHRLLRVDFLPHSVGGIFINFHDLILSEFLSRPSTGPTVSGNFNYLPRTSIIRDHCNGLLLLHGYMDYLATQQYYVLNPATQQWVQLPPLPIPHRGMNYLDNLYLAFDPTLSSHFEVFQIPYDCLIRHCTELAPTIEGTEWPPSPCILHVFSTRTKQWGDRSFVREGEAAETLTNTRRDFPNFQHSAVYWLGVLYVLCQTNFVMRISLSDAKYQIIKPPVDDMGQTHHSNLYMGRSQKGIYCAFVEHPGLVYILDESYGKMKWVAKHHIWFVPGPLSEHIDGPWTLQDINYYNDPGSYGDENSEAIEEQKFEWDSDNDNVIDAKDRNILHVHGGTIFLGFHPYKEVVFLGHTLPEEWHTI</sequence>